<dbReference type="GO" id="GO:0000049">
    <property type="term" value="F:tRNA binding"/>
    <property type="evidence" value="ECO:0007669"/>
    <property type="project" value="UniProtKB-KW"/>
</dbReference>
<evidence type="ECO:0000256" key="2">
    <source>
        <dbReference type="ARBA" id="ARBA00022555"/>
    </source>
</evidence>
<keyword evidence="2" id="KW-0820">tRNA-binding</keyword>
<dbReference type="PANTHER" id="PTHR11777">
    <property type="entry name" value="ALANYL-TRNA SYNTHETASE"/>
    <property type="match status" value="1"/>
</dbReference>
<dbReference type="Pfam" id="PF02272">
    <property type="entry name" value="DHHA1"/>
    <property type="match status" value="1"/>
</dbReference>
<dbReference type="GO" id="GO:0004813">
    <property type="term" value="F:alanine-tRNA ligase activity"/>
    <property type="evidence" value="ECO:0007669"/>
    <property type="project" value="InterPro"/>
</dbReference>
<protein>
    <submittedName>
        <fullName evidence="10">Alanyl-tRNA synthetase</fullName>
    </submittedName>
</protein>
<keyword evidence="4" id="KW-0547">Nucleotide-binding</keyword>
<dbReference type="InterPro" id="IPR018163">
    <property type="entry name" value="Thr/Ala-tRNA-synth_IIc_edit"/>
</dbReference>
<evidence type="ECO:0000256" key="6">
    <source>
        <dbReference type="ARBA" id="ARBA00022884"/>
    </source>
</evidence>
<keyword evidence="8 10" id="KW-0030">Aminoacyl-tRNA synthetase</keyword>
<dbReference type="GO" id="GO:0006419">
    <property type="term" value="P:alanyl-tRNA aminoacylation"/>
    <property type="evidence" value="ECO:0007669"/>
    <property type="project" value="InterPro"/>
</dbReference>
<comment type="caution">
    <text evidence="10">The sequence shown here is derived from an EMBL/GenBank/DDBJ whole genome shotgun (WGS) entry which is preliminary data.</text>
</comment>
<keyword evidence="11" id="KW-1185">Reference proteome</keyword>
<dbReference type="Proteomes" id="UP000273083">
    <property type="component" value="Unassembled WGS sequence"/>
</dbReference>
<dbReference type="Pfam" id="PF01411">
    <property type="entry name" value="tRNA-synt_2c"/>
    <property type="match status" value="1"/>
</dbReference>
<proteinExistence type="inferred from homology"/>
<dbReference type="Gene3D" id="3.10.310.40">
    <property type="match status" value="1"/>
</dbReference>
<gene>
    <name evidence="10" type="ORF">EDD66_103205</name>
</gene>
<evidence type="ECO:0000256" key="4">
    <source>
        <dbReference type="ARBA" id="ARBA00022741"/>
    </source>
</evidence>
<sequence length="412" mass="45971">MNTYENTKRLYYMDSHMAKFEGRVLDCIKKDGSYLVVLDQTAFFPEGGGQSSDKGEFKTASSSIAMEVIDVQEDNDIIYHTVTEPIEIGTAVTGYIDFDSRFQAMQHHSGEHIVSGLVHNEFGYDNVGFHMGSDAITMDFNGILKEEDIRKIEYLANEAVYKNVPIIETYPSTKELKELDYRSKKELTGQVRIVSIPDSIDRDGNISTSYYDVCACCAPHVYRTGEIGIIKLISYMKYKGGTRVSMLCGFKALEDYNKKESNVLSISSLLSAKPYEVADGVKRITDEVNSLRGIISGLQGQLLEYKAKEIPDSSKDICLFDNDIDSGNLRRYCNIIMERCSGIVIIFTGSDEAGYKYIIGSKTEDVRNIGKELNEAFGGRGGGSKDMVQGSVVGNQEDIKEFIMKKIDLSDD</sequence>
<evidence type="ECO:0000256" key="7">
    <source>
        <dbReference type="ARBA" id="ARBA00022917"/>
    </source>
</evidence>
<dbReference type="RefSeq" id="WP_123608716.1">
    <property type="nucleotide sequence ID" value="NZ_RJVG01000003.1"/>
</dbReference>
<evidence type="ECO:0000259" key="9">
    <source>
        <dbReference type="PROSITE" id="PS50860"/>
    </source>
</evidence>
<evidence type="ECO:0000256" key="5">
    <source>
        <dbReference type="ARBA" id="ARBA00022840"/>
    </source>
</evidence>
<comment type="similarity">
    <text evidence="1">Belongs to the class-II aminoacyl-tRNA synthetase family.</text>
</comment>
<dbReference type="Gene3D" id="3.30.980.10">
    <property type="entry name" value="Threonyl-trna Synthetase, Chain A, domain 2"/>
    <property type="match status" value="1"/>
</dbReference>
<dbReference type="InterPro" id="IPR003156">
    <property type="entry name" value="DHHA1_dom"/>
</dbReference>
<dbReference type="SUPFAM" id="SSF50447">
    <property type="entry name" value="Translation proteins"/>
    <property type="match status" value="1"/>
</dbReference>
<dbReference type="PROSITE" id="PS50860">
    <property type="entry name" value="AA_TRNA_LIGASE_II_ALA"/>
    <property type="match status" value="1"/>
</dbReference>
<name>A0A3N1XRH2_9FIRM</name>
<evidence type="ECO:0000313" key="11">
    <source>
        <dbReference type="Proteomes" id="UP000273083"/>
    </source>
</evidence>
<dbReference type="InterPro" id="IPR018165">
    <property type="entry name" value="Ala-tRNA-synth_IIc_core"/>
</dbReference>
<keyword evidence="6" id="KW-0694">RNA-binding</keyword>
<evidence type="ECO:0000256" key="8">
    <source>
        <dbReference type="ARBA" id="ARBA00023146"/>
    </source>
</evidence>
<evidence type="ECO:0000256" key="3">
    <source>
        <dbReference type="ARBA" id="ARBA00022598"/>
    </source>
</evidence>
<dbReference type="InterPro" id="IPR018164">
    <property type="entry name" value="Ala-tRNA-synth_IIc_N"/>
</dbReference>
<evidence type="ECO:0000256" key="1">
    <source>
        <dbReference type="ARBA" id="ARBA00008226"/>
    </source>
</evidence>
<dbReference type="Gene3D" id="2.40.30.130">
    <property type="match status" value="1"/>
</dbReference>
<dbReference type="InterPro" id="IPR012947">
    <property type="entry name" value="tRNA_SAD"/>
</dbReference>
<reference evidence="10 11" key="1">
    <citation type="submission" date="2018-11" db="EMBL/GenBank/DDBJ databases">
        <title>Genomic Encyclopedia of Type Strains, Phase IV (KMG-IV): sequencing the most valuable type-strain genomes for metagenomic binning, comparative biology and taxonomic classification.</title>
        <authorList>
            <person name="Goeker M."/>
        </authorList>
    </citation>
    <scope>NUCLEOTIDE SEQUENCE [LARGE SCALE GENOMIC DNA]</scope>
    <source>
        <strain evidence="10 11">DSM 26537</strain>
    </source>
</reference>
<dbReference type="SMART" id="SM00863">
    <property type="entry name" value="tRNA_SAD"/>
    <property type="match status" value="1"/>
</dbReference>
<keyword evidence="7" id="KW-0648">Protein biosynthesis</keyword>
<dbReference type="AlphaFoldDB" id="A0A3N1XRH2"/>
<dbReference type="InterPro" id="IPR009000">
    <property type="entry name" value="Transl_B-barrel_sf"/>
</dbReference>
<dbReference type="InterPro" id="IPR050058">
    <property type="entry name" value="Ala-tRNA_ligase"/>
</dbReference>
<dbReference type="Pfam" id="PF07973">
    <property type="entry name" value="tRNA_SAD"/>
    <property type="match status" value="1"/>
</dbReference>
<dbReference type="GO" id="GO:0005524">
    <property type="term" value="F:ATP binding"/>
    <property type="evidence" value="ECO:0007669"/>
    <property type="project" value="UniProtKB-KW"/>
</dbReference>
<keyword evidence="5" id="KW-0067">ATP-binding</keyword>
<dbReference type="EMBL" id="RJVG01000003">
    <property type="protein sequence ID" value="ROR29269.1"/>
    <property type="molecule type" value="Genomic_DNA"/>
</dbReference>
<feature type="domain" description="Alanyl-transfer RNA synthetases family profile" evidence="9">
    <location>
        <begin position="1"/>
        <end position="243"/>
    </location>
</feature>
<dbReference type="GO" id="GO:0002161">
    <property type="term" value="F:aminoacyl-tRNA deacylase activity"/>
    <property type="evidence" value="ECO:0007669"/>
    <property type="project" value="TreeGrafter"/>
</dbReference>
<dbReference type="PANTHER" id="PTHR11777:SF9">
    <property type="entry name" value="ALANINE--TRNA LIGASE, CYTOPLASMIC"/>
    <property type="match status" value="1"/>
</dbReference>
<accession>A0A3N1XRH2</accession>
<keyword evidence="3" id="KW-0436">Ligase</keyword>
<dbReference type="OrthoDB" id="9812949at2"/>
<evidence type="ECO:0000313" key="10">
    <source>
        <dbReference type="EMBL" id="ROR29269.1"/>
    </source>
</evidence>
<dbReference type="SUPFAM" id="SSF55186">
    <property type="entry name" value="ThrRS/AlaRS common domain"/>
    <property type="match status" value="1"/>
</dbReference>
<organism evidence="10 11">
    <name type="scientific">Mobilisporobacter senegalensis</name>
    <dbReference type="NCBI Taxonomy" id="1329262"/>
    <lineage>
        <taxon>Bacteria</taxon>
        <taxon>Bacillati</taxon>
        <taxon>Bacillota</taxon>
        <taxon>Clostridia</taxon>
        <taxon>Lachnospirales</taxon>
        <taxon>Lachnospiraceae</taxon>
        <taxon>Mobilisporobacter</taxon>
    </lineage>
</organism>